<protein>
    <submittedName>
        <fullName evidence="4">TetR/AcrR family transcriptional regulator</fullName>
    </submittedName>
</protein>
<dbReference type="InterPro" id="IPR036271">
    <property type="entry name" value="Tet_transcr_reg_TetR-rel_C_sf"/>
</dbReference>
<dbReference type="RefSeq" id="WP_120644568.1">
    <property type="nucleotide sequence ID" value="NZ_RAWB01000173.1"/>
</dbReference>
<sequence>MNRDSKSEAPVKRLRSRLKEATADAILSAAAAVFAREGLHAAKMESIAEQAGVSVGTLYNHFTDRAALLEALREKRRHLLLERLDAALAPVEGQPARVQLRAFLTAVFAHVAERDAFMRVLMQLPDDAARSQNKSRILAELNRRLDAILDRGIRAGEVRPEGRAFYPALLMGMVRGALDRLRADEHANPPASAWAEEILRVFLKGIEV</sequence>
<dbReference type="PANTHER" id="PTHR30055">
    <property type="entry name" value="HTH-TYPE TRANSCRIPTIONAL REGULATOR RUTR"/>
    <property type="match status" value="1"/>
</dbReference>
<dbReference type="Proteomes" id="UP000272888">
    <property type="component" value="Unassembled WGS sequence"/>
</dbReference>
<reference evidence="5" key="1">
    <citation type="submission" date="2018-09" db="EMBL/GenBank/DDBJ databases">
        <authorList>
            <person name="Livingstone P.G."/>
            <person name="Whitworth D.E."/>
        </authorList>
    </citation>
    <scope>NUCLEOTIDE SEQUENCE [LARGE SCALE GENOMIC DNA]</scope>
    <source>
        <strain evidence="5">CA051B</strain>
    </source>
</reference>
<gene>
    <name evidence="4" type="ORF">D7V93_17955</name>
</gene>
<dbReference type="InterPro" id="IPR009057">
    <property type="entry name" value="Homeodomain-like_sf"/>
</dbReference>
<dbReference type="PRINTS" id="PR00455">
    <property type="entry name" value="HTHTETR"/>
</dbReference>
<dbReference type="PANTHER" id="PTHR30055:SF226">
    <property type="entry name" value="HTH-TYPE TRANSCRIPTIONAL REGULATOR PKSA"/>
    <property type="match status" value="1"/>
</dbReference>
<accession>A0A3A8Q393</accession>
<proteinExistence type="predicted"/>
<dbReference type="GO" id="GO:0003700">
    <property type="term" value="F:DNA-binding transcription factor activity"/>
    <property type="evidence" value="ECO:0007669"/>
    <property type="project" value="TreeGrafter"/>
</dbReference>
<keyword evidence="1 2" id="KW-0238">DNA-binding</keyword>
<dbReference type="SUPFAM" id="SSF48498">
    <property type="entry name" value="Tetracyclin repressor-like, C-terminal domain"/>
    <property type="match status" value="1"/>
</dbReference>
<name>A0A3A8Q393_9BACT</name>
<dbReference type="InterPro" id="IPR001647">
    <property type="entry name" value="HTH_TetR"/>
</dbReference>
<organism evidence="4 5">
    <name type="scientific">Corallococcus llansteffanensis</name>
    <dbReference type="NCBI Taxonomy" id="2316731"/>
    <lineage>
        <taxon>Bacteria</taxon>
        <taxon>Pseudomonadati</taxon>
        <taxon>Myxococcota</taxon>
        <taxon>Myxococcia</taxon>
        <taxon>Myxococcales</taxon>
        <taxon>Cystobacterineae</taxon>
        <taxon>Myxococcaceae</taxon>
        <taxon>Corallococcus</taxon>
    </lineage>
</organism>
<dbReference type="Pfam" id="PF00440">
    <property type="entry name" value="TetR_N"/>
    <property type="match status" value="1"/>
</dbReference>
<feature type="DNA-binding region" description="H-T-H motif" evidence="2">
    <location>
        <begin position="43"/>
        <end position="62"/>
    </location>
</feature>
<dbReference type="InterPro" id="IPR050109">
    <property type="entry name" value="HTH-type_TetR-like_transc_reg"/>
</dbReference>
<evidence type="ECO:0000256" key="2">
    <source>
        <dbReference type="PROSITE-ProRule" id="PRU00335"/>
    </source>
</evidence>
<dbReference type="SUPFAM" id="SSF46689">
    <property type="entry name" value="Homeodomain-like"/>
    <property type="match status" value="1"/>
</dbReference>
<dbReference type="PROSITE" id="PS50977">
    <property type="entry name" value="HTH_TETR_2"/>
    <property type="match status" value="1"/>
</dbReference>
<evidence type="ECO:0000256" key="1">
    <source>
        <dbReference type="ARBA" id="ARBA00023125"/>
    </source>
</evidence>
<dbReference type="Gene3D" id="1.10.10.60">
    <property type="entry name" value="Homeodomain-like"/>
    <property type="match status" value="1"/>
</dbReference>
<evidence type="ECO:0000313" key="4">
    <source>
        <dbReference type="EMBL" id="RKH57774.1"/>
    </source>
</evidence>
<dbReference type="EMBL" id="RAWB01000173">
    <property type="protein sequence ID" value="RKH57774.1"/>
    <property type="molecule type" value="Genomic_DNA"/>
</dbReference>
<evidence type="ECO:0000259" key="3">
    <source>
        <dbReference type="PROSITE" id="PS50977"/>
    </source>
</evidence>
<keyword evidence="5" id="KW-1185">Reference proteome</keyword>
<evidence type="ECO:0000313" key="5">
    <source>
        <dbReference type="Proteomes" id="UP000272888"/>
    </source>
</evidence>
<dbReference type="GO" id="GO:0000976">
    <property type="term" value="F:transcription cis-regulatory region binding"/>
    <property type="evidence" value="ECO:0007669"/>
    <property type="project" value="TreeGrafter"/>
</dbReference>
<feature type="domain" description="HTH tetR-type" evidence="3">
    <location>
        <begin position="20"/>
        <end position="80"/>
    </location>
</feature>
<dbReference type="AlphaFoldDB" id="A0A3A8Q393"/>
<dbReference type="Gene3D" id="1.10.357.10">
    <property type="entry name" value="Tetracycline Repressor, domain 2"/>
    <property type="match status" value="1"/>
</dbReference>
<comment type="caution">
    <text evidence="4">The sequence shown here is derived from an EMBL/GenBank/DDBJ whole genome shotgun (WGS) entry which is preliminary data.</text>
</comment>